<sequence>MNDSEPLDGEQGVGFVVPDGLKIVKRVKIHTENITGTCKNWDSNGGPYCGYCQKTGLDAQSCERKSGDAKDAPACLSSHVELQCEKVESKFPKEDASEVSPNQLTGVYDLPILPREVYGKVVSVLRDTGSNSLVIRLSPVADNAMISTKAAVLLAVGSTIKLSAAKIHVSSPYFSGLAIVKCLRTPLYDVIVGNLTGSREPTDPDPAWKPLNTTKLPGSRRMDCGRKHHNTVVVGAKVATEHHTTALDLLQVSRHVFPK</sequence>
<gene>
    <name evidence="1" type="ORF">HPB49_014504</name>
</gene>
<name>A0ACB8CL69_DERSI</name>
<comment type="caution">
    <text evidence="1">The sequence shown here is derived from an EMBL/GenBank/DDBJ whole genome shotgun (WGS) entry which is preliminary data.</text>
</comment>
<evidence type="ECO:0000313" key="2">
    <source>
        <dbReference type="Proteomes" id="UP000821865"/>
    </source>
</evidence>
<dbReference type="EMBL" id="CM023475">
    <property type="protein sequence ID" value="KAH7945718.1"/>
    <property type="molecule type" value="Genomic_DNA"/>
</dbReference>
<accession>A0ACB8CL69</accession>
<reference evidence="1" key="1">
    <citation type="submission" date="2020-05" db="EMBL/GenBank/DDBJ databases">
        <title>Large-scale comparative analyses of tick genomes elucidate their genetic diversity and vector capacities.</title>
        <authorList>
            <person name="Jia N."/>
            <person name="Wang J."/>
            <person name="Shi W."/>
            <person name="Du L."/>
            <person name="Sun Y."/>
            <person name="Zhan W."/>
            <person name="Jiang J."/>
            <person name="Wang Q."/>
            <person name="Zhang B."/>
            <person name="Ji P."/>
            <person name="Sakyi L.B."/>
            <person name="Cui X."/>
            <person name="Yuan T."/>
            <person name="Jiang B."/>
            <person name="Yang W."/>
            <person name="Lam T.T.-Y."/>
            <person name="Chang Q."/>
            <person name="Ding S."/>
            <person name="Wang X."/>
            <person name="Zhu J."/>
            <person name="Ruan X."/>
            <person name="Zhao L."/>
            <person name="Wei J."/>
            <person name="Que T."/>
            <person name="Du C."/>
            <person name="Cheng J."/>
            <person name="Dai P."/>
            <person name="Han X."/>
            <person name="Huang E."/>
            <person name="Gao Y."/>
            <person name="Liu J."/>
            <person name="Shao H."/>
            <person name="Ye R."/>
            <person name="Li L."/>
            <person name="Wei W."/>
            <person name="Wang X."/>
            <person name="Wang C."/>
            <person name="Yang T."/>
            <person name="Huo Q."/>
            <person name="Li W."/>
            <person name="Guo W."/>
            <person name="Chen H."/>
            <person name="Zhou L."/>
            <person name="Ni X."/>
            <person name="Tian J."/>
            <person name="Zhou Y."/>
            <person name="Sheng Y."/>
            <person name="Liu T."/>
            <person name="Pan Y."/>
            <person name="Xia L."/>
            <person name="Li J."/>
            <person name="Zhao F."/>
            <person name="Cao W."/>
        </authorList>
    </citation>
    <scope>NUCLEOTIDE SEQUENCE</scope>
    <source>
        <strain evidence="1">Dsil-2018</strain>
    </source>
</reference>
<keyword evidence="2" id="KW-1185">Reference proteome</keyword>
<evidence type="ECO:0000313" key="1">
    <source>
        <dbReference type="EMBL" id="KAH7945718.1"/>
    </source>
</evidence>
<organism evidence="1 2">
    <name type="scientific">Dermacentor silvarum</name>
    <name type="common">Tick</name>
    <dbReference type="NCBI Taxonomy" id="543639"/>
    <lineage>
        <taxon>Eukaryota</taxon>
        <taxon>Metazoa</taxon>
        <taxon>Ecdysozoa</taxon>
        <taxon>Arthropoda</taxon>
        <taxon>Chelicerata</taxon>
        <taxon>Arachnida</taxon>
        <taxon>Acari</taxon>
        <taxon>Parasitiformes</taxon>
        <taxon>Ixodida</taxon>
        <taxon>Ixodoidea</taxon>
        <taxon>Ixodidae</taxon>
        <taxon>Rhipicephalinae</taxon>
        <taxon>Dermacentor</taxon>
    </lineage>
</organism>
<proteinExistence type="predicted"/>
<dbReference type="Proteomes" id="UP000821865">
    <property type="component" value="Chromosome 6"/>
</dbReference>
<protein>
    <submittedName>
        <fullName evidence="1">Uncharacterized protein</fullName>
    </submittedName>
</protein>